<evidence type="ECO:0000313" key="2">
    <source>
        <dbReference type="Proteomes" id="UP000676336"/>
    </source>
</evidence>
<name>A0A8S3KDM6_9BILA</name>
<gene>
    <name evidence="1" type="ORF">SMN809_LOCUS84961</name>
</gene>
<sequence>AADELRKNALSTIRYAEFGIPSCNLGKNESIHGGKHLVPILRTYMPHLHVLQSWRPDDFPWTSRKLVN</sequence>
<reference evidence="1" key="1">
    <citation type="submission" date="2021-02" db="EMBL/GenBank/DDBJ databases">
        <authorList>
            <person name="Nowell W R."/>
        </authorList>
    </citation>
    <scope>NUCLEOTIDE SEQUENCE</scope>
</reference>
<comment type="caution">
    <text evidence="1">The sequence shown here is derived from an EMBL/GenBank/DDBJ whole genome shotgun (WGS) entry which is preliminary data.</text>
</comment>
<dbReference type="EMBL" id="CAJOBI010362382">
    <property type="protein sequence ID" value="CAF5226793.1"/>
    <property type="molecule type" value="Genomic_DNA"/>
</dbReference>
<accession>A0A8S3KDM6</accession>
<evidence type="ECO:0000313" key="1">
    <source>
        <dbReference type="EMBL" id="CAF5226793.1"/>
    </source>
</evidence>
<dbReference type="Proteomes" id="UP000676336">
    <property type="component" value="Unassembled WGS sequence"/>
</dbReference>
<dbReference type="AlphaFoldDB" id="A0A8S3KDM6"/>
<protein>
    <submittedName>
        <fullName evidence="1">Uncharacterized protein</fullName>
    </submittedName>
</protein>
<proteinExistence type="predicted"/>
<organism evidence="1 2">
    <name type="scientific">Rotaria magnacalcarata</name>
    <dbReference type="NCBI Taxonomy" id="392030"/>
    <lineage>
        <taxon>Eukaryota</taxon>
        <taxon>Metazoa</taxon>
        <taxon>Spiralia</taxon>
        <taxon>Gnathifera</taxon>
        <taxon>Rotifera</taxon>
        <taxon>Eurotatoria</taxon>
        <taxon>Bdelloidea</taxon>
        <taxon>Philodinida</taxon>
        <taxon>Philodinidae</taxon>
        <taxon>Rotaria</taxon>
    </lineage>
</organism>
<feature type="non-terminal residue" evidence="1">
    <location>
        <position position="1"/>
    </location>
</feature>